<dbReference type="Gene3D" id="3.30.420.480">
    <property type="entry name" value="Domain of unknown function (DUF4445)"/>
    <property type="match status" value="1"/>
</dbReference>
<dbReference type="AlphaFoldDB" id="A0A0E4GC85"/>
<dbReference type="RefSeq" id="WP_046499845.1">
    <property type="nucleotide sequence ID" value="NZ_CGIH01000049.1"/>
</dbReference>
<reference evidence="2 3" key="1">
    <citation type="submission" date="2015-03" db="EMBL/GenBank/DDBJ databases">
        <authorList>
            <person name="Murphy D."/>
        </authorList>
    </citation>
    <scope>NUCLEOTIDE SEQUENCE [LARGE SCALE GENOMIC DNA]</scope>
    <source>
        <strain evidence="2 3">OL-4</strain>
    </source>
</reference>
<dbReference type="SUPFAM" id="SSF53067">
    <property type="entry name" value="Actin-like ATPase domain"/>
    <property type="match status" value="1"/>
</dbReference>
<dbReference type="InterPro" id="IPR052911">
    <property type="entry name" value="Corrinoid_activation_enz"/>
</dbReference>
<protein>
    <recommendedName>
        <fullName evidence="1">2Fe-2S ferredoxin-type domain-containing protein</fullName>
    </recommendedName>
</protein>
<dbReference type="InterPro" id="IPR042259">
    <property type="entry name" value="Raco-like_middle_sf"/>
</dbReference>
<evidence type="ECO:0000313" key="3">
    <source>
        <dbReference type="Proteomes" id="UP000045545"/>
    </source>
</evidence>
<dbReference type="PANTHER" id="PTHR42895:SF2">
    <property type="entry name" value="IRON-SULFUR CLUSTER PROTEIN"/>
    <property type="match status" value="1"/>
</dbReference>
<dbReference type="InterPro" id="IPR001041">
    <property type="entry name" value="2Fe-2S_ferredoxin-type"/>
</dbReference>
<feature type="domain" description="2Fe-2S ferredoxin-type" evidence="1">
    <location>
        <begin position="1"/>
        <end position="99"/>
    </location>
</feature>
<keyword evidence="3" id="KW-1185">Reference proteome</keyword>
<evidence type="ECO:0000259" key="1">
    <source>
        <dbReference type="PROSITE" id="PS51085"/>
    </source>
</evidence>
<sequence length="606" mass="65266">MSEQCRVKVVEANAGEHSFWTLAGKNVYQVLEMMGYDVAGSCAGKGNCGKCKVRVQGAVSDMEALEQEYLMSEEIRQGVRLACYSVVKGDITIYLDIMPTGHDAKSRVLKYNPNSTGHSGVDYKYIFIPGRLNDQAVPLYDRIQTALPEYILNLSPGNLNELNKVDRPGRPTLELYAVLFDRREIRLVEREPQGLYGLALDLGTTSLFAALLDLETGAVLAMASQTNMQRIYGEDIISRITYSQTGNEAAESLHTVLINNLNAMIDDMLKESGLSAHRIFKVSAVGNPVMLHFLLGLDVSGFGTTPFTGLFTGGFSTRAADLGLNVSNLAVMQILPQLGGFVGADTTACLLTLGNCLQSTFLLIDIGTNGEIVLGHKGQMWASSAAAGPAFEGGALSSGMRAGSGAIDHFYYQDGKIDFTTIGEGRSRGICGSGIIDLLSVLLATDCISPGGNLTSMSSRYFPVREGSRGQEIVIITAEESLTGTPVVLNQEDIRQVQLAKGAIRTAIDILLRQARLKPADLEHIYMAGAFGSYLDAENLIRIGLLPTIDSSKVKNIGNAAAQGAILALMSTDIINEASKLKNKVAYIELADQADFQDVFLNNLNF</sequence>
<dbReference type="GO" id="GO:0051536">
    <property type="term" value="F:iron-sulfur cluster binding"/>
    <property type="evidence" value="ECO:0007669"/>
    <property type="project" value="InterPro"/>
</dbReference>
<evidence type="ECO:0000313" key="2">
    <source>
        <dbReference type="EMBL" id="CFY06348.1"/>
    </source>
</evidence>
<dbReference type="EMBL" id="CGIH01000049">
    <property type="protein sequence ID" value="CFY06348.1"/>
    <property type="molecule type" value="Genomic_DNA"/>
</dbReference>
<organism evidence="2 3">
    <name type="scientific">Syntrophomonas zehnderi OL-4</name>
    <dbReference type="NCBI Taxonomy" id="690567"/>
    <lineage>
        <taxon>Bacteria</taxon>
        <taxon>Bacillati</taxon>
        <taxon>Bacillota</taxon>
        <taxon>Clostridia</taxon>
        <taxon>Eubacteriales</taxon>
        <taxon>Syntrophomonadaceae</taxon>
        <taxon>Syntrophomonas</taxon>
    </lineage>
</organism>
<dbReference type="Proteomes" id="UP000045545">
    <property type="component" value="Unassembled WGS sequence"/>
</dbReference>
<dbReference type="InterPro" id="IPR012675">
    <property type="entry name" value="Beta-grasp_dom_sf"/>
</dbReference>
<dbReference type="Pfam" id="PF00111">
    <property type="entry name" value="Fer2"/>
    <property type="match status" value="1"/>
</dbReference>
<gene>
    <name evidence="2" type="ORF">2532</name>
</gene>
<dbReference type="SUPFAM" id="SSF54292">
    <property type="entry name" value="2Fe-2S ferredoxin-like"/>
    <property type="match status" value="1"/>
</dbReference>
<dbReference type="PANTHER" id="PTHR42895">
    <property type="entry name" value="IRON-SULFUR CLUSTER-BINDING PROTEIN-RELATED"/>
    <property type="match status" value="1"/>
</dbReference>
<dbReference type="PROSITE" id="PS51085">
    <property type="entry name" value="2FE2S_FER_2"/>
    <property type="match status" value="1"/>
</dbReference>
<dbReference type="OrthoDB" id="9810588at2"/>
<name>A0A0E4GC85_9FIRM</name>
<dbReference type="Gene3D" id="3.10.20.30">
    <property type="match status" value="1"/>
</dbReference>
<proteinExistence type="predicted"/>
<dbReference type="InterPro" id="IPR041414">
    <property type="entry name" value="Raco-like_middle"/>
</dbReference>
<dbReference type="InterPro" id="IPR036010">
    <property type="entry name" value="2Fe-2S_ferredoxin-like_sf"/>
</dbReference>
<dbReference type="CDD" id="cd00207">
    <property type="entry name" value="fer2"/>
    <property type="match status" value="1"/>
</dbReference>
<dbReference type="InterPro" id="IPR043129">
    <property type="entry name" value="ATPase_NBD"/>
</dbReference>
<dbReference type="Pfam" id="PF14574">
    <property type="entry name" value="RACo_C_ter"/>
    <property type="match status" value="1"/>
</dbReference>
<dbReference type="InterPro" id="IPR027980">
    <property type="entry name" value="RACo_C"/>
</dbReference>
<dbReference type="STRING" id="690567.2532"/>
<dbReference type="Pfam" id="PF17651">
    <property type="entry name" value="Raco_middle"/>
    <property type="match status" value="1"/>
</dbReference>
<accession>A0A0E4GC85</accession>